<reference evidence="1 2" key="1">
    <citation type="journal article" date="2023" name="ACS Omega">
        <title>Identification of the Neoaspergillic Acid Biosynthesis Gene Cluster by Establishing an In Vitro CRISPR-Ribonucleoprotein Genetic System in Aspergillus melleus.</title>
        <authorList>
            <person name="Yuan B."/>
            <person name="Grau M.F."/>
            <person name="Murata R.M."/>
            <person name="Torok T."/>
            <person name="Venkateswaran K."/>
            <person name="Stajich J.E."/>
            <person name="Wang C.C.C."/>
        </authorList>
    </citation>
    <scope>NUCLEOTIDE SEQUENCE [LARGE SCALE GENOMIC DNA]</scope>
    <source>
        <strain evidence="1 2">IMV 1140</strain>
    </source>
</reference>
<protein>
    <submittedName>
        <fullName evidence="1">Uncharacterized protein</fullName>
    </submittedName>
</protein>
<accession>A0ACC3AWH6</accession>
<evidence type="ECO:0000313" key="2">
    <source>
        <dbReference type="Proteomes" id="UP001177260"/>
    </source>
</evidence>
<keyword evidence="2" id="KW-1185">Reference proteome</keyword>
<sequence length="978" mass="105149">MLKPFQIRDLHRPPSSSQENNREPSSDILQHTPSSPRRPGIVAVSASQYNDIASSHPHARLTYIDDDDGELITVGSSLELSQRLDEPVPTSTDPYLHSQPSDLDPMHIFDIRRSTPVIELWEKHEYKPHKENVPAVTHTSVASPNSEPSVPSVENDGERTQGDNGATAPTVRDEAEPLMAAFEAEMAKILSASETLNENPAHEENTSPSPEDQNRPAADRLQIPTESFINAMQNLVHGAETLSSGVRSRLPEIERQFQNAQRALPSPVGSSMQMALTALEGQARNLVSAINNASTAGGQSPANLFPRELPTAANTVESLRSMASELGHMGHTLFEAFETELGCNTQVSQNQAPSAVTASSAADAAGPAHADDNDVRTENAPNATNANPSTAPPAVNLENEKEPTSSDIAEISPEPVPAQEPAETEPVPQHPHHNDGARSRQSVPPGAFPSHYDAWPLAHGPFGPPPHRPRGHHHIPGAFPPHPPPPHFHLARGMGWPCVGPSQGHSGAPFAPPPPPPPFPGPRRPHRSSHHFSLDPRPYGPYSDLYPAAPSHAETSNHSSPGRSAQTALFIGNVGYNVNDKMIRDVFAAKGFLVDVYLPLDSVTQKHAGFGYLHFPSVHAATAALNGLQGTLVDGHSINLEFSDPSPFTALNAANEPQQSPVSRHAPSPSELQTSPGVAESPSEQRHENNGRPLPLSVADMCSVNGNGRNESAKTNDSDSSERLNALYPSLVPQSTSQRSDASATRSPSDLIRPMEWENQFPPISQFDALFLKGQREKGDSSHSSLSRTEPTATQGPVVGRSASPNIPGAFPEAQKPSLTAAPSTNFQQTNNQNRSAEAQGSRRSKTVRTLHPSRRHSGPWESNSEGPCSDRSLRRRATERSSLRSGWSSHPHTGNARLSVGGTAQSDMAQGDISPRLDARQRSIADCVSTLARLGYGSSEEGGLQRIGVYAAAADGRVLDAIDMIEEERKAYAQRRH</sequence>
<name>A0ACC3AWH6_9EURO</name>
<dbReference type="Proteomes" id="UP001177260">
    <property type="component" value="Unassembled WGS sequence"/>
</dbReference>
<gene>
    <name evidence="1" type="ORF">N8T08_008104</name>
</gene>
<dbReference type="EMBL" id="JAOPJF010000053">
    <property type="protein sequence ID" value="KAK1142178.1"/>
    <property type="molecule type" value="Genomic_DNA"/>
</dbReference>
<proteinExistence type="predicted"/>
<comment type="caution">
    <text evidence="1">The sequence shown here is derived from an EMBL/GenBank/DDBJ whole genome shotgun (WGS) entry which is preliminary data.</text>
</comment>
<evidence type="ECO:0000313" key="1">
    <source>
        <dbReference type="EMBL" id="KAK1142178.1"/>
    </source>
</evidence>
<organism evidence="1 2">
    <name type="scientific">Aspergillus melleus</name>
    <dbReference type="NCBI Taxonomy" id="138277"/>
    <lineage>
        <taxon>Eukaryota</taxon>
        <taxon>Fungi</taxon>
        <taxon>Dikarya</taxon>
        <taxon>Ascomycota</taxon>
        <taxon>Pezizomycotina</taxon>
        <taxon>Eurotiomycetes</taxon>
        <taxon>Eurotiomycetidae</taxon>
        <taxon>Eurotiales</taxon>
        <taxon>Aspergillaceae</taxon>
        <taxon>Aspergillus</taxon>
        <taxon>Aspergillus subgen. Circumdati</taxon>
    </lineage>
</organism>